<dbReference type="RefSeq" id="WP_100921700.1">
    <property type="nucleotide sequence ID" value="NZ_CP020370.1"/>
</dbReference>
<feature type="transmembrane region" description="Helical" evidence="1">
    <location>
        <begin position="40"/>
        <end position="61"/>
    </location>
</feature>
<proteinExistence type="predicted"/>
<evidence type="ECO:0000313" key="2">
    <source>
        <dbReference type="EMBL" id="AUB84030.1"/>
    </source>
</evidence>
<gene>
    <name evidence="2" type="ORF">THSYN_25905</name>
</gene>
<dbReference type="EMBL" id="CP020370">
    <property type="protein sequence ID" value="AUB84030.1"/>
    <property type="molecule type" value="Genomic_DNA"/>
</dbReference>
<accession>A0A2K8UEM5</accession>
<keyword evidence="1" id="KW-0472">Membrane</keyword>
<organism evidence="2 3">
    <name type="scientific">Candidatus Thiodictyon syntrophicum</name>
    <dbReference type="NCBI Taxonomy" id="1166950"/>
    <lineage>
        <taxon>Bacteria</taxon>
        <taxon>Pseudomonadati</taxon>
        <taxon>Pseudomonadota</taxon>
        <taxon>Gammaproteobacteria</taxon>
        <taxon>Chromatiales</taxon>
        <taxon>Chromatiaceae</taxon>
        <taxon>Thiodictyon</taxon>
    </lineage>
</organism>
<keyword evidence="1" id="KW-1133">Transmembrane helix</keyword>
<protein>
    <submittedName>
        <fullName evidence="2">Uncharacterized protein</fullName>
    </submittedName>
</protein>
<keyword evidence="1" id="KW-0812">Transmembrane</keyword>
<reference evidence="2 3" key="1">
    <citation type="submission" date="2017-03" db="EMBL/GenBank/DDBJ databases">
        <title>Complete genome sequence of Candidatus 'Thiodictyon syntrophicum' sp. nov. strain Cad16T, a photolithoautotroph purple sulfur bacterium isolated from an alpine meromictic lake.</title>
        <authorList>
            <person name="Luedin S.M."/>
            <person name="Pothier J.F."/>
            <person name="Danza F."/>
            <person name="Storelli N."/>
            <person name="Wittwer M."/>
            <person name="Tonolla M."/>
        </authorList>
    </citation>
    <scope>NUCLEOTIDE SEQUENCE [LARGE SCALE GENOMIC DNA]</scope>
    <source>
        <strain evidence="2 3">Cad16T</strain>
    </source>
</reference>
<name>A0A2K8UEM5_9GAMM</name>
<sequence length="70" mass="6968">MTGILLTIGWLAGAAGVLLTLVAGAARISGLYWLGSFSSGTVLLGGMGIMLIGCLGFLAALSTRRGGADR</sequence>
<keyword evidence="3" id="KW-1185">Reference proteome</keyword>
<evidence type="ECO:0000313" key="3">
    <source>
        <dbReference type="Proteomes" id="UP000232638"/>
    </source>
</evidence>
<evidence type="ECO:0000256" key="1">
    <source>
        <dbReference type="SAM" id="Phobius"/>
    </source>
</evidence>
<dbReference type="AlphaFoldDB" id="A0A2K8UEM5"/>
<dbReference type="Proteomes" id="UP000232638">
    <property type="component" value="Chromosome"/>
</dbReference>
<dbReference type="KEGG" id="tsy:THSYN_25905"/>